<reference evidence="3" key="1">
    <citation type="journal article" date="2014" name="Front. Microbiol.">
        <title>High frequency of phylogenetically diverse reductive dehalogenase-homologous genes in deep subseafloor sedimentary metagenomes.</title>
        <authorList>
            <person name="Kawai M."/>
            <person name="Futagami T."/>
            <person name="Toyoda A."/>
            <person name="Takaki Y."/>
            <person name="Nishi S."/>
            <person name="Hori S."/>
            <person name="Arai W."/>
            <person name="Tsubouchi T."/>
            <person name="Morono Y."/>
            <person name="Uchiyama I."/>
            <person name="Ito T."/>
            <person name="Fujiyama A."/>
            <person name="Inagaki F."/>
            <person name="Takami H."/>
        </authorList>
    </citation>
    <scope>NUCLEOTIDE SEQUENCE</scope>
    <source>
        <strain evidence="3">Expedition CK06-06</strain>
    </source>
</reference>
<evidence type="ECO:0000313" key="3">
    <source>
        <dbReference type="EMBL" id="GAI18356.1"/>
    </source>
</evidence>
<feature type="non-terminal residue" evidence="3">
    <location>
        <position position="271"/>
    </location>
</feature>
<name>X1MJV7_9ZZZZ</name>
<dbReference type="SUPFAM" id="SSF52129">
    <property type="entry name" value="Caspase-like"/>
    <property type="match status" value="1"/>
</dbReference>
<proteinExistence type="predicted"/>
<sequence>FDLLLSQSFDFYLPGILPNSIIYIQSAVMARSRIASSFDLVVNGITIGTQNINAAPEGTYTLKGRTDISVFDINSSLLSMPDNKLILELNYDKPTEDNRSAGYLNYFTILCERQLKLYTNYTFFRSPKAVSNPYVTYELLPQGKNVHIWEISDPLVPRIIEYELLDEKIKFGAKGGQIVEYVVFNKEELPAPAFSGKINNQNLAGTTPPELLIVTHSDFLSEADRLADFRETNDGLSVKVVTVEQIYNEFSSGSQDVTAIRDYVKYLYEMA</sequence>
<evidence type="ECO:0000259" key="2">
    <source>
        <dbReference type="Pfam" id="PF01364"/>
    </source>
</evidence>
<keyword evidence="1" id="KW-0732">Signal</keyword>
<evidence type="ECO:0000256" key="1">
    <source>
        <dbReference type="ARBA" id="ARBA00022729"/>
    </source>
</evidence>
<accession>X1MJV7</accession>
<gene>
    <name evidence="3" type="ORF">S06H3_36422</name>
</gene>
<dbReference type="EMBL" id="BARV01022059">
    <property type="protein sequence ID" value="GAI18356.1"/>
    <property type="molecule type" value="Genomic_DNA"/>
</dbReference>
<feature type="domain" description="Gingipain" evidence="2">
    <location>
        <begin position="212"/>
        <end position="269"/>
    </location>
</feature>
<dbReference type="GO" id="GO:0006508">
    <property type="term" value="P:proteolysis"/>
    <property type="evidence" value="ECO:0007669"/>
    <property type="project" value="InterPro"/>
</dbReference>
<dbReference type="InterPro" id="IPR001769">
    <property type="entry name" value="Gingipain"/>
</dbReference>
<dbReference type="InterPro" id="IPR029031">
    <property type="entry name" value="Gingipain_N_sf"/>
</dbReference>
<organism evidence="3">
    <name type="scientific">marine sediment metagenome</name>
    <dbReference type="NCBI Taxonomy" id="412755"/>
    <lineage>
        <taxon>unclassified sequences</taxon>
        <taxon>metagenomes</taxon>
        <taxon>ecological metagenomes</taxon>
    </lineage>
</organism>
<dbReference type="Pfam" id="PF01364">
    <property type="entry name" value="Peptidase_C25"/>
    <property type="match status" value="1"/>
</dbReference>
<feature type="non-terminal residue" evidence="3">
    <location>
        <position position="1"/>
    </location>
</feature>
<dbReference type="Gene3D" id="3.40.50.10390">
    <property type="entry name" value="Gingipain r, domain 1"/>
    <property type="match status" value="1"/>
</dbReference>
<protein>
    <recommendedName>
        <fullName evidence="2">Gingipain domain-containing protein</fullName>
    </recommendedName>
</protein>
<dbReference type="GO" id="GO:0008234">
    <property type="term" value="F:cysteine-type peptidase activity"/>
    <property type="evidence" value="ECO:0007669"/>
    <property type="project" value="InterPro"/>
</dbReference>
<dbReference type="InterPro" id="IPR029030">
    <property type="entry name" value="Caspase-like_dom_sf"/>
</dbReference>
<dbReference type="AlphaFoldDB" id="X1MJV7"/>
<comment type="caution">
    <text evidence="3">The sequence shown here is derived from an EMBL/GenBank/DDBJ whole genome shotgun (WGS) entry which is preliminary data.</text>
</comment>